<sequence>STTIVLACCLGCGCSADRLPIPTPPSPASWTLVWSDEFGSPDGSAPDPSKWTFDTGGKGWGNTELECYTNRLQNAQINGGNLVITAQQENPPFVCSDGSTNSYTSARLKTQGLFSQAYGRFEARIKVSAGQGMWPAFWMLGKDITTAGWPTCGEIDIMENIGKEPGTVHGSLHGPSTTTRTSDATSIFTLPAGQAFADDFHLFAVEWEPGAVRFYVDSNLYATFSESQWPAGGTWVFDHPFFIILNLAVGGNWPGSPDSTTVFPEHLLVDYVRVYTRQ</sequence>
<protein>
    <submittedName>
        <fullName evidence="3">Glycoside hydrolase family 16 protein</fullName>
    </submittedName>
</protein>
<evidence type="ECO:0000259" key="2">
    <source>
        <dbReference type="PROSITE" id="PS51762"/>
    </source>
</evidence>
<reference evidence="3" key="1">
    <citation type="submission" date="2020-06" db="EMBL/GenBank/DDBJ databases">
        <title>Legume-microbial interactions unlock mineral nutrients during tropical forest succession.</title>
        <authorList>
            <person name="Epihov D.Z."/>
        </authorList>
    </citation>
    <scope>NUCLEOTIDE SEQUENCE [LARGE SCALE GENOMIC DNA]</scope>
    <source>
        <strain evidence="3">Pan2503</strain>
    </source>
</reference>
<proteinExistence type="inferred from homology"/>
<dbReference type="PANTHER" id="PTHR10963:SF55">
    <property type="entry name" value="GLYCOSIDE HYDROLASE FAMILY 16 PROTEIN"/>
    <property type="match status" value="1"/>
</dbReference>
<organism evidence="3 4">
    <name type="scientific">Candidatus Acidiferrum panamense</name>
    <dbReference type="NCBI Taxonomy" id="2741543"/>
    <lineage>
        <taxon>Bacteria</taxon>
        <taxon>Pseudomonadati</taxon>
        <taxon>Acidobacteriota</taxon>
        <taxon>Terriglobia</taxon>
        <taxon>Candidatus Acidiferrales</taxon>
        <taxon>Candidatus Acidiferrum</taxon>
    </lineage>
</organism>
<evidence type="ECO:0000256" key="1">
    <source>
        <dbReference type="ARBA" id="ARBA00006865"/>
    </source>
</evidence>
<dbReference type="AlphaFoldDB" id="A0A7V8NVC0"/>
<dbReference type="GO" id="GO:0005975">
    <property type="term" value="P:carbohydrate metabolic process"/>
    <property type="evidence" value="ECO:0007669"/>
    <property type="project" value="InterPro"/>
</dbReference>
<feature type="domain" description="GH16" evidence="2">
    <location>
        <begin position="16"/>
        <end position="278"/>
    </location>
</feature>
<dbReference type="PANTHER" id="PTHR10963">
    <property type="entry name" value="GLYCOSYL HYDROLASE-RELATED"/>
    <property type="match status" value="1"/>
</dbReference>
<gene>
    <name evidence="3" type="ORF">HRJ53_24730</name>
</gene>
<feature type="non-terminal residue" evidence="3">
    <location>
        <position position="1"/>
    </location>
</feature>
<dbReference type="Proteomes" id="UP000567293">
    <property type="component" value="Unassembled WGS sequence"/>
</dbReference>
<dbReference type="InterPro" id="IPR000757">
    <property type="entry name" value="Beta-glucanase-like"/>
</dbReference>
<dbReference type="SUPFAM" id="SSF49899">
    <property type="entry name" value="Concanavalin A-like lectins/glucanases"/>
    <property type="match status" value="1"/>
</dbReference>
<dbReference type="GO" id="GO:0004553">
    <property type="term" value="F:hydrolase activity, hydrolyzing O-glycosyl compounds"/>
    <property type="evidence" value="ECO:0007669"/>
    <property type="project" value="InterPro"/>
</dbReference>
<dbReference type="PROSITE" id="PS51762">
    <property type="entry name" value="GH16_2"/>
    <property type="match status" value="1"/>
</dbReference>
<evidence type="ECO:0000313" key="4">
    <source>
        <dbReference type="Proteomes" id="UP000567293"/>
    </source>
</evidence>
<dbReference type="CDD" id="cd08023">
    <property type="entry name" value="GH16_laminarinase_like"/>
    <property type="match status" value="1"/>
</dbReference>
<dbReference type="Pfam" id="PF00722">
    <property type="entry name" value="Glyco_hydro_16"/>
    <property type="match status" value="1"/>
</dbReference>
<keyword evidence="4" id="KW-1185">Reference proteome</keyword>
<dbReference type="InterPro" id="IPR013320">
    <property type="entry name" value="ConA-like_dom_sf"/>
</dbReference>
<dbReference type="Gene3D" id="2.60.120.200">
    <property type="match status" value="1"/>
</dbReference>
<comment type="caution">
    <text evidence="3">The sequence shown here is derived from an EMBL/GenBank/DDBJ whole genome shotgun (WGS) entry which is preliminary data.</text>
</comment>
<dbReference type="EMBL" id="JACDQQ010002390">
    <property type="protein sequence ID" value="MBA0088204.1"/>
    <property type="molecule type" value="Genomic_DNA"/>
</dbReference>
<dbReference type="InterPro" id="IPR050546">
    <property type="entry name" value="Glycosyl_Hydrlase_16"/>
</dbReference>
<keyword evidence="3" id="KW-0378">Hydrolase</keyword>
<name>A0A7V8NVC0_9BACT</name>
<accession>A0A7V8NVC0</accession>
<comment type="similarity">
    <text evidence="1">Belongs to the glycosyl hydrolase 16 family.</text>
</comment>
<evidence type="ECO:0000313" key="3">
    <source>
        <dbReference type="EMBL" id="MBA0088204.1"/>
    </source>
</evidence>